<gene>
    <name evidence="11" type="ORF">HFC64_13745</name>
    <name evidence="12" type="ORF">SSOP1_0424</name>
    <name evidence="3" type="ORF">SULA_1462</name>
    <name evidence="1" type="ORF">SULB_1463</name>
    <name evidence="2" type="ORF">SULC_1461</name>
    <name evidence="4" type="ORF">SULG_07280</name>
    <name evidence="5" type="ORF">SULH_07280</name>
    <name evidence="6" type="ORF">SULI_07280</name>
    <name evidence="7" type="ORF">SULM_07280</name>
    <name evidence="8" type="ORF">SULN_07280</name>
    <name evidence="9" type="ORF">SULO_07290</name>
    <name evidence="10" type="ORF">SULZ_07520</name>
</gene>
<dbReference type="KEGG" id="ssoa:SULA_1462"/>
<evidence type="ECO:0000313" key="24">
    <source>
        <dbReference type="Proteomes" id="UP000594632"/>
    </source>
</evidence>
<dbReference type="EMBL" id="CP011057">
    <property type="protein sequence ID" value="AKA79133.1"/>
    <property type="molecule type" value="Genomic_DNA"/>
</dbReference>
<dbReference type="Proteomes" id="UP000275843">
    <property type="component" value="Chromosome"/>
</dbReference>
<dbReference type="Proteomes" id="UP000594632">
    <property type="component" value="Chromosome"/>
</dbReference>
<dbReference type="Proteomes" id="UP000273443">
    <property type="component" value="Chromosome"/>
</dbReference>
<organism evidence="2 13">
    <name type="scientific">Saccharolobus solfataricus</name>
    <name type="common">Sulfolobus solfataricus</name>
    <dbReference type="NCBI Taxonomy" id="2287"/>
    <lineage>
        <taxon>Archaea</taxon>
        <taxon>Thermoproteota</taxon>
        <taxon>Thermoprotei</taxon>
        <taxon>Sulfolobales</taxon>
        <taxon>Sulfolobaceae</taxon>
        <taxon>Saccharolobus</taxon>
    </lineage>
</organism>
<evidence type="ECO:0000313" key="6">
    <source>
        <dbReference type="EMBL" id="AZF73456.1"/>
    </source>
</evidence>
<dbReference type="OrthoDB" id="43304at2157"/>
<evidence type="ECO:0000313" key="21">
    <source>
        <dbReference type="Proteomes" id="UP000275843"/>
    </source>
</evidence>
<dbReference type="Proteomes" id="UP000033057">
    <property type="component" value="Chromosome"/>
</dbReference>
<dbReference type="Proteomes" id="UP000278715">
    <property type="component" value="Chromosome"/>
</dbReference>
<dbReference type="Proteomes" id="UP000282269">
    <property type="component" value="Chromosome"/>
</dbReference>
<evidence type="ECO:0000313" key="8">
    <source>
        <dbReference type="EMBL" id="AZF78691.1"/>
    </source>
</evidence>
<reference evidence="17 18" key="4">
    <citation type="journal article" date="2018" name="Proc. Natl. Acad. Sci. U.S.A.">
        <title>Nonmutational mechanism of inheritance in the Archaeon Sulfolobus solfataricus.</title>
        <authorList>
            <person name="Payne S."/>
            <person name="McCarthy S."/>
            <person name="Johnson T."/>
            <person name="North E."/>
            <person name="Blum P."/>
        </authorList>
    </citation>
    <scope>NUCLEOTIDE SEQUENCE [LARGE SCALE GENOMIC DNA]</scope>
    <source>
        <strain evidence="5 17">SARC-H</strain>
        <strain evidence="6 21">SARC-I</strain>
        <strain evidence="8 22">SARC-N</strain>
        <strain evidence="9 23">SARC-O</strain>
        <strain evidence="10 18">SUL120</strain>
        <strain evidence="4 19">SULG</strain>
        <strain evidence="7 20">SULM</strain>
    </source>
</reference>
<evidence type="ECO:0000313" key="7">
    <source>
        <dbReference type="EMBL" id="AZF76080.1"/>
    </source>
</evidence>
<dbReference type="GeneID" id="1455577"/>
<dbReference type="EMBL" id="CP033241">
    <property type="protein sequence ID" value="AZF83930.1"/>
    <property type="molecule type" value="Genomic_DNA"/>
</dbReference>
<evidence type="ECO:0000313" key="14">
    <source>
        <dbReference type="Proteomes" id="UP000033085"/>
    </source>
</evidence>
<dbReference type="PATRIC" id="fig|2287.6.peg.1507"/>
<reference evidence="16" key="2">
    <citation type="submission" date="2016-04" db="EMBL/GenBank/DDBJ databases">
        <authorList>
            <person name="Shah S.A."/>
            <person name="Garrett R.A."/>
        </authorList>
    </citation>
    <scope>NUCLEOTIDE SEQUENCE [LARGE SCALE GENOMIC DNA]</scope>
    <source>
        <strain evidence="16">ATCC 35091 / DSM 1616 / JCM 8930 / NBRC 15331 / P1</strain>
    </source>
</reference>
<evidence type="ECO:0000313" key="1">
    <source>
        <dbReference type="EMBL" id="AKA73743.1"/>
    </source>
</evidence>
<evidence type="ECO:0000313" key="3">
    <source>
        <dbReference type="EMBL" id="AKA79133.1"/>
    </source>
</evidence>
<dbReference type="EMBL" id="CP033239">
    <property type="protein sequence ID" value="AZF78691.1"/>
    <property type="molecule type" value="Genomic_DNA"/>
</dbReference>
<dbReference type="EMBL" id="CP033237">
    <property type="protein sequence ID" value="AZF73456.1"/>
    <property type="molecule type" value="Genomic_DNA"/>
</dbReference>
<evidence type="ECO:0000313" key="18">
    <source>
        <dbReference type="Proteomes" id="UP000269431"/>
    </source>
</evidence>
<evidence type="ECO:0000313" key="2">
    <source>
        <dbReference type="EMBL" id="AKA76440.1"/>
    </source>
</evidence>
<evidence type="ECO:0000313" key="15">
    <source>
        <dbReference type="Proteomes" id="UP000033106"/>
    </source>
</evidence>
<evidence type="ECO:0000313" key="23">
    <source>
        <dbReference type="Proteomes" id="UP000282269"/>
    </source>
</evidence>
<dbReference type="EMBL" id="CP033236">
    <property type="protein sequence ID" value="AZF70836.1"/>
    <property type="molecule type" value="Genomic_DNA"/>
</dbReference>
<evidence type="ECO:0000313" key="22">
    <source>
        <dbReference type="Proteomes" id="UP000278715"/>
    </source>
</evidence>
<evidence type="ECO:0000313" key="12">
    <source>
        <dbReference type="EMBL" id="SAI83979.1"/>
    </source>
</evidence>
<dbReference type="EMBL" id="CP011055">
    <property type="protein sequence ID" value="AKA73743.1"/>
    <property type="molecule type" value="Genomic_DNA"/>
</dbReference>
<reference evidence="2" key="5">
    <citation type="submission" date="2018-10" db="EMBL/GenBank/DDBJ databases">
        <authorList>
            <person name="McCarthy S."/>
            <person name="Gradnigo J."/>
            <person name="Johnson T."/>
            <person name="Payne S."/>
            <person name="Lipzen A."/>
            <person name="Schackwitz W."/>
            <person name="Martin J."/>
            <person name="Moriyama E."/>
            <person name="Blum P."/>
        </authorList>
    </citation>
    <scope>NUCLEOTIDE SEQUENCE</scope>
    <source>
        <strain evidence="1">SARC-B</strain>
        <strain evidence="2">SARC-C</strain>
        <strain evidence="3">SULA</strain>
    </source>
</reference>
<dbReference type="Proteomes" id="UP000076770">
    <property type="component" value="Chromosome i"/>
</dbReference>
<dbReference type="EMBL" id="CP011056">
    <property type="protein sequence ID" value="AKA76440.1"/>
    <property type="molecule type" value="Genomic_DNA"/>
</dbReference>
<evidence type="ECO:0000313" key="11">
    <source>
        <dbReference type="EMBL" id="QPG50737.1"/>
    </source>
</evidence>
<dbReference type="GeneID" id="44129421"/>
<dbReference type="Proteomes" id="UP000273194">
    <property type="component" value="Chromosome"/>
</dbReference>
<dbReference type="AlphaFoldDB" id="A0A0E3MCR3"/>
<dbReference type="EMBL" id="CP033238">
    <property type="protein sequence ID" value="AZF76080.1"/>
    <property type="molecule type" value="Genomic_DNA"/>
</dbReference>
<evidence type="ECO:0000313" key="4">
    <source>
        <dbReference type="EMBL" id="AZF68216.1"/>
    </source>
</evidence>
<evidence type="ECO:0000313" key="16">
    <source>
        <dbReference type="Proteomes" id="UP000076770"/>
    </source>
</evidence>
<dbReference type="RefSeq" id="WP_009988728.1">
    <property type="nucleotide sequence ID" value="NZ_CP011055.2"/>
</dbReference>
<dbReference type="EMBL" id="LT549890">
    <property type="protein sequence ID" value="SAI83979.1"/>
    <property type="molecule type" value="Genomic_DNA"/>
</dbReference>
<dbReference type="Proteomes" id="UP000267993">
    <property type="component" value="Chromosome"/>
</dbReference>
<evidence type="ECO:0000313" key="13">
    <source>
        <dbReference type="Proteomes" id="UP000033057"/>
    </source>
</evidence>
<dbReference type="Proteomes" id="UP000033085">
    <property type="component" value="Chromosome"/>
</dbReference>
<reference evidence="12" key="3">
    <citation type="submission" date="2016-04" db="EMBL/GenBank/DDBJ databases">
        <authorList>
            <person name="Evans L.H."/>
            <person name="Alamgir A."/>
            <person name="Owens N."/>
            <person name="Weber N.D."/>
            <person name="Virtaneva K."/>
            <person name="Barbian K."/>
            <person name="Babar A."/>
            <person name="Rosenke K."/>
        </authorList>
    </citation>
    <scope>NUCLEOTIDE SEQUENCE</scope>
    <source>
        <strain evidence="12">P1</strain>
    </source>
</reference>
<dbReference type="EMBL" id="CP050869">
    <property type="protein sequence ID" value="QPG50737.1"/>
    <property type="molecule type" value="Genomic_DNA"/>
</dbReference>
<dbReference type="Proteomes" id="UP000033106">
    <property type="component" value="Chromosome"/>
</dbReference>
<evidence type="ECO:0000313" key="19">
    <source>
        <dbReference type="Proteomes" id="UP000273194"/>
    </source>
</evidence>
<dbReference type="Proteomes" id="UP000269431">
    <property type="component" value="Chromosome"/>
</dbReference>
<accession>A0A0E3MCR3</accession>
<evidence type="ECO:0000313" key="20">
    <source>
        <dbReference type="Proteomes" id="UP000273443"/>
    </source>
</evidence>
<dbReference type="KEGG" id="ssof:SULC_1461"/>
<evidence type="ECO:0000313" key="17">
    <source>
        <dbReference type="Proteomes" id="UP000267993"/>
    </source>
</evidence>
<dbReference type="EMBL" id="CP033240">
    <property type="protein sequence ID" value="AZF81294.1"/>
    <property type="molecule type" value="Genomic_DNA"/>
</dbReference>
<evidence type="ECO:0000313" key="9">
    <source>
        <dbReference type="EMBL" id="AZF81294.1"/>
    </source>
</evidence>
<sequence length="121" mass="13436">MIVMSSNENEKEEEKKVDIKTLVSVIPPASALKGNKAPPKEKRIKIRKRNDVDKGFAIISSKLAKDLGITDNIEISVKGKRIRLKAILQEGIPELEVWANPQDLVTLGIEDNSTVTARAYK</sequence>
<reference evidence="11 24" key="6">
    <citation type="journal article" date="2020" name="Nat. Commun.">
        <title>The structures of two archaeal type IV pili illuminate evolutionary relationships.</title>
        <authorList>
            <person name="Wang F."/>
            <person name="Baquero D.P."/>
            <person name="Su Z."/>
            <person name="Beltran L.C."/>
            <person name="Prangishvili D."/>
            <person name="Krupovic M."/>
            <person name="Egelman E.H."/>
        </authorList>
    </citation>
    <scope>NUCLEOTIDE SEQUENCE [LARGE SCALE GENOMIC DNA]</scope>
    <source>
        <strain evidence="11 24">POZ149</strain>
    </source>
</reference>
<evidence type="ECO:0000313" key="10">
    <source>
        <dbReference type="EMBL" id="AZF83930.1"/>
    </source>
</evidence>
<proteinExistence type="predicted"/>
<dbReference type="EMBL" id="CP033235">
    <property type="protein sequence ID" value="AZF68216.1"/>
    <property type="molecule type" value="Genomic_DNA"/>
</dbReference>
<reference evidence="13 14" key="1">
    <citation type="journal article" date="2015" name="Genome Announc.">
        <title>Complete Genome Sequence of Sulfolobus solfataricus Strain 98/2 and Evolved Derivatives.</title>
        <authorList>
            <person name="McCarthy S."/>
            <person name="Gradnigo J."/>
            <person name="Johnson T."/>
            <person name="Payne S."/>
            <person name="Lipzen A."/>
            <person name="Martin J."/>
            <person name="Schackwitz W."/>
            <person name="Moriyama E."/>
            <person name="Blum P."/>
        </authorList>
    </citation>
    <scope>NUCLEOTIDE SEQUENCE [LARGE SCALE GENOMIC DNA]</scope>
    <source>
        <strain evidence="13">98/2 SULC</strain>
        <strain evidence="1">SARC-B</strain>
        <strain evidence="2">SARC-C</strain>
        <strain evidence="3 15">SULA</strain>
        <strain evidence="14">SULB</strain>
    </source>
</reference>
<evidence type="ECO:0000313" key="5">
    <source>
        <dbReference type="EMBL" id="AZF70836.1"/>
    </source>
</evidence>
<dbReference type="KEGG" id="ssol:SULB_1463"/>
<name>A0A0E3MCR3_SACSO</name>
<protein>
    <submittedName>
        <fullName evidence="2">Uncharacterized protein</fullName>
    </submittedName>
</protein>